<dbReference type="AlphaFoldDB" id="A0A9D3QDA5"/>
<comment type="caution">
    <text evidence="14">The sequence shown here is derived from an EMBL/GenBank/DDBJ whole genome shotgun (WGS) entry which is preliminary data.</text>
</comment>
<evidence type="ECO:0000256" key="6">
    <source>
        <dbReference type="ARBA" id="ARBA00022723"/>
    </source>
</evidence>
<dbReference type="InterPro" id="IPR051639">
    <property type="entry name" value="BCD1"/>
</dbReference>
<gene>
    <name evidence="14" type="ORF">MATL_G00041580</name>
</gene>
<evidence type="ECO:0000256" key="10">
    <source>
        <dbReference type="ARBA" id="ARBA00046946"/>
    </source>
</evidence>
<evidence type="ECO:0000259" key="13">
    <source>
        <dbReference type="PROSITE" id="PS51083"/>
    </source>
</evidence>
<protein>
    <recommendedName>
        <fullName evidence="3">Zinc finger HIT domain-containing protein 3</fullName>
    </recommendedName>
</protein>
<keyword evidence="7 11" id="KW-0863">Zinc-finger</keyword>
<comment type="subcellular location">
    <subcellularLocation>
        <location evidence="2">Cytoplasm</location>
    </subcellularLocation>
    <subcellularLocation>
        <location evidence="1">Nucleus</location>
    </subcellularLocation>
</comment>
<dbReference type="GO" id="GO:0048254">
    <property type="term" value="P:snoRNA localization"/>
    <property type="evidence" value="ECO:0007669"/>
    <property type="project" value="TreeGrafter"/>
</dbReference>
<dbReference type="GO" id="GO:0005737">
    <property type="term" value="C:cytoplasm"/>
    <property type="evidence" value="ECO:0007669"/>
    <property type="project" value="UniProtKB-SubCell"/>
</dbReference>
<dbReference type="PANTHER" id="PTHR13483">
    <property type="entry name" value="BOX C_D SNORNA PROTEIN 1-RELATED"/>
    <property type="match status" value="1"/>
</dbReference>
<dbReference type="GO" id="GO:0000463">
    <property type="term" value="P:maturation of LSU-rRNA from tricistronic rRNA transcript (SSU-rRNA, 5.8S rRNA, LSU-rRNA)"/>
    <property type="evidence" value="ECO:0007669"/>
    <property type="project" value="TreeGrafter"/>
</dbReference>
<accession>A0A9D3QDA5</accession>
<evidence type="ECO:0000256" key="4">
    <source>
        <dbReference type="ARBA" id="ARBA00022490"/>
    </source>
</evidence>
<dbReference type="SUPFAM" id="SSF144232">
    <property type="entry name" value="HIT/MYND zinc finger-like"/>
    <property type="match status" value="1"/>
</dbReference>
<evidence type="ECO:0000313" key="15">
    <source>
        <dbReference type="Proteomes" id="UP001046870"/>
    </source>
</evidence>
<name>A0A9D3QDA5_MEGAT</name>
<evidence type="ECO:0000256" key="8">
    <source>
        <dbReference type="ARBA" id="ARBA00022833"/>
    </source>
</evidence>
<comment type="subunit">
    <text evidence="10">Thyroid receptor interacting proteins (TRIPs) specifically interact with the ligand binding domain of the thyroid receptor (TR). Requires the presence of thyroid hormone for its interaction. Interacts with NUFIP1. Interacts (via HIT-type zinc finger) with the RUVBL1/RUVBL2 complex in the presence of ADP.</text>
</comment>
<evidence type="ECO:0000256" key="7">
    <source>
        <dbReference type="ARBA" id="ARBA00022771"/>
    </source>
</evidence>
<keyword evidence="15" id="KW-1185">Reference proteome</keyword>
<evidence type="ECO:0000256" key="3">
    <source>
        <dbReference type="ARBA" id="ARBA00021568"/>
    </source>
</evidence>
<feature type="region of interest" description="Disordered" evidence="12">
    <location>
        <begin position="40"/>
        <end position="60"/>
    </location>
</feature>
<dbReference type="InterPro" id="IPR048371">
    <property type="entry name" value="ZNHIT3_C"/>
</dbReference>
<keyword evidence="9" id="KW-0539">Nucleus</keyword>
<organism evidence="14 15">
    <name type="scientific">Megalops atlanticus</name>
    <name type="common">Tarpon</name>
    <name type="synonym">Clupea gigantea</name>
    <dbReference type="NCBI Taxonomy" id="7932"/>
    <lineage>
        <taxon>Eukaryota</taxon>
        <taxon>Metazoa</taxon>
        <taxon>Chordata</taxon>
        <taxon>Craniata</taxon>
        <taxon>Vertebrata</taxon>
        <taxon>Euteleostomi</taxon>
        <taxon>Actinopterygii</taxon>
        <taxon>Neopterygii</taxon>
        <taxon>Teleostei</taxon>
        <taxon>Elopiformes</taxon>
        <taxon>Megalopidae</taxon>
        <taxon>Megalops</taxon>
    </lineage>
</organism>
<dbReference type="GO" id="GO:0070761">
    <property type="term" value="C:pre-snoRNP complex"/>
    <property type="evidence" value="ECO:0007669"/>
    <property type="project" value="TreeGrafter"/>
</dbReference>
<dbReference type="Pfam" id="PF04438">
    <property type="entry name" value="zf-HIT"/>
    <property type="match status" value="1"/>
</dbReference>
<keyword evidence="5" id="KW-0597">Phosphoprotein</keyword>
<keyword evidence="8" id="KW-0862">Zinc</keyword>
<dbReference type="GO" id="GO:0000492">
    <property type="term" value="P:box C/D snoRNP assembly"/>
    <property type="evidence" value="ECO:0007669"/>
    <property type="project" value="TreeGrafter"/>
</dbReference>
<keyword evidence="4" id="KW-0963">Cytoplasm</keyword>
<dbReference type="Proteomes" id="UP001046870">
    <property type="component" value="Chromosome 3"/>
</dbReference>
<evidence type="ECO:0000256" key="12">
    <source>
        <dbReference type="SAM" id="MobiDB-lite"/>
    </source>
</evidence>
<dbReference type="CDD" id="cd23024">
    <property type="entry name" value="zf-HIT_ZNHIT2-3"/>
    <property type="match status" value="1"/>
</dbReference>
<evidence type="ECO:0000256" key="2">
    <source>
        <dbReference type="ARBA" id="ARBA00004496"/>
    </source>
</evidence>
<dbReference type="GO" id="GO:0008270">
    <property type="term" value="F:zinc ion binding"/>
    <property type="evidence" value="ECO:0007669"/>
    <property type="project" value="UniProtKB-UniRule"/>
</dbReference>
<evidence type="ECO:0000256" key="1">
    <source>
        <dbReference type="ARBA" id="ARBA00004123"/>
    </source>
</evidence>
<dbReference type="OrthoDB" id="18412at2759"/>
<evidence type="ECO:0000256" key="11">
    <source>
        <dbReference type="PROSITE-ProRule" id="PRU00453"/>
    </source>
</evidence>
<proteinExistence type="predicted"/>
<dbReference type="EMBL" id="JAFDVH010000003">
    <property type="protein sequence ID" value="KAG7483738.1"/>
    <property type="molecule type" value="Genomic_DNA"/>
</dbReference>
<evidence type="ECO:0000256" key="5">
    <source>
        <dbReference type="ARBA" id="ARBA00022553"/>
    </source>
</evidence>
<keyword evidence="6" id="KW-0479">Metal-binding</keyword>
<dbReference type="Gene3D" id="3.30.60.190">
    <property type="match status" value="1"/>
</dbReference>
<dbReference type="PROSITE" id="PS51083">
    <property type="entry name" value="ZF_HIT"/>
    <property type="match status" value="1"/>
</dbReference>
<dbReference type="InterPro" id="IPR007529">
    <property type="entry name" value="Znf_HIT"/>
</dbReference>
<dbReference type="PANTHER" id="PTHR13483:SF11">
    <property type="entry name" value="ZINC FINGER HIT DOMAIN-CONTAINING PROTEIN 3"/>
    <property type="match status" value="1"/>
</dbReference>
<dbReference type="Pfam" id="PF21373">
    <property type="entry name" value="ZNHIT3_C"/>
    <property type="match status" value="1"/>
</dbReference>
<evidence type="ECO:0000313" key="14">
    <source>
        <dbReference type="EMBL" id="KAG7483738.1"/>
    </source>
</evidence>
<evidence type="ECO:0000256" key="9">
    <source>
        <dbReference type="ARBA" id="ARBA00023242"/>
    </source>
</evidence>
<dbReference type="GO" id="GO:0005634">
    <property type="term" value="C:nucleus"/>
    <property type="evidence" value="ECO:0007669"/>
    <property type="project" value="UniProtKB-SubCell"/>
</dbReference>
<reference evidence="14" key="1">
    <citation type="submission" date="2021-01" db="EMBL/GenBank/DDBJ databases">
        <authorList>
            <person name="Zahm M."/>
            <person name="Roques C."/>
            <person name="Cabau C."/>
            <person name="Klopp C."/>
            <person name="Donnadieu C."/>
            <person name="Jouanno E."/>
            <person name="Lampietro C."/>
            <person name="Louis A."/>
            <person name="Herpin A."/>
            <person name="Echchiki A."/>
            <person name="Berthelot C."/>
            <person name="Parey E."/>
            <person name="Roest-Crollius H."/>
            <person name="Braasch I."/>
            <person name="Postlethwait J."/>
            <person name="Bobe J."/>
            <person name="Montfort J."/>
            <person name="Bouchez O."/>
            <person name="Begum T."/>
            <person name="Mejri S."/>
            <person name="Adams A."/>
            <person name="Chen W.-J."/>
            <person name="Guiguen Y."/>
        </authorList>
    </citation>
    <scope>NUCLEOTIDE SEQUENCE</scope>
    <source>
        <strain evidence="14">YG-15Mar2019-1</strain>
        <tissue evidence="14">Brain</tissue>
    </source>
</reference>
<sequence length="149" mass="16916">MQICSVCSEQIPKYRCPACKIRYCSVSCYKKHKDECVPVKQTASPEPDLPVTRNSDGSWTVDDLLDEDDQSDRVPLHRLKQLGESEELKALLCNPHLRQLLLTVDQAESKADIMKATMQEPLFVEFADQCLKIVEPTKDEDSCPMDESL</sequence>
<feature type="domain" description="HIT-type" evidence="13">
    <location>
        <begin position="4"/>
        <end position="36"/>
    </location>
</feature>